<dbReference type="STRING" id="565045.NOR51B_2459"/>
<dbReference type="InterPro" id="IPR001633">
    <property type="entry name" value="EAL_dom"/>
</dbReference>
<dbReference type="InterPro" id="IPR003660">
    <property type="entry name" value="HAMP_dom"/>
</dbReference>
<feature type="domain" description="EAL" evidence="2">
    <location>
        <begin position="500"/>
        <end position="754"/>
    </location>
</feature>
<dbReference type="PANTHER" id="PTHR44757">
    <property type="entry name" value="DIGUANYLATE CYCLASE DGCP"/>
    <property type="match status" value="1"/>
</dbReference>
<dbReference type="PROSITE" id="PS50887">
    <property type="entry name" value="GGDEF"/>
    <property type="match status" value="1"/>
</dbReference>
<dbReference type="InterPro" id="IPR029787">
    <property type="entry name" value="Nucleotide_cyclase"/>
</dbReference>
<dbReference type="Gene3D" id="6.10.340.10">
    <property type="match status" value="1"/>
</dbReference>
<feature type="domain" description="HAMP" evidence="3">
    <location>
        <begin position="227"/>
        <end position="281"/>
    </location>
</feature>
<dbReference type="CDD" id="cd01949">
    <property type="entry name" value="GGDEF"/>
    <property type="match status" value="1"/>
</dbReference>
<dbReference type="HOGENOM" id="CLU_000445_70_46_6"/>
<dbReference type="RefSeq" id="WP_009021250.1">
    <property type="nucleotide sequence ID" value="NZ_DS999411.1"/>
</dbReference>
<dbReference type="InterPro" id="IPR043128">
    <property type="entry name" value="Rev_trsase/Diguanyl_cyclase"/>
</dbReference>
<keyword evidence="6" id="KW-1185">Reference proteome</keyword>
<dbReference type="GO" id="GO:0007165">
    <property type="term" value="P:signal transduction"/>
    <property type="evidence" value="ECO:0007669"/>
    <property type="project" value="InterPro"/>
</dbReference>
<dbReference type="EMBL" id="DS999411">
    <property type="protein sequence ID" value="EED36507.1"/>
    <property type="molecule type" value="Genomic_DNA"/>
</dbReference>
<dbReference type="InterPro" id="IPR052155">
    <property type="entry name" value="Biofilm_reg_signaling"/>
</dbReference>
<dbReference type="Proteomes" id="UP000004699">
    <property type="component" value="Unassembled WGS sequence"/>
</dbReference>
<reference evidence="6" key="1">
    <citation type="journal article" date="2013" name="BMC Microbiol.">
        <title>Taxonomy and evolution of bacteriochlorophyll a-containing members of the OM60/NOR5 clade of marine gammaproteobacteria: description of Luminiphilus syltensis gen. nov., sp. nov., reclassification of Haliea rubra as Pseudohaliea rubra gen. nov., comb. nov., and emendation of Chromatocurvus halotolerans.</title>
        <authorList>
            <person name="Spring S."/>
            <person name="Riedel T."/>
            <person name="Sproer C."/>
            <person name="Yan S."/>
            <person name="Harder J."/>
            <person name="Fuchs B.M."/>
        </authorList>
    </citation>
    <scope>NUCLEOTIDE SEQUENCE [LARGE SCALE GENOMIC DNA]</scope>
    <source>
        <strain evidence="6">NOR51-B</strain>
    </source>
</reference>
<dbReference type="CDD" id="cd01948">
    <property type="entry name" value="EAL"/>
    <property type="match status" value="1"/>
</dbReference>
<dbReference type="Pfam" id="PF00990">
    <property type="entry name" value="GGDEF"/>
    <property type="match status" value="1"/>
</dbReference>
<dbReference type="SMART" id="SM00052">
    <property type="entry name" value="EAL"/>
    <property type="match status" value="1"/>
</dbReference>
<dbReference type="PROSITE" id="PS50885">
    <property type="entry name" value="HAMP"/>
    <property type="match status" value="1"/>
</dbReference>
<dbReference type="SMART" id="SM00267">
    <property type="entry name" value="GGDEF"/>
    <property type="match status" value="1"/>
</dbReference>
<evidence type="ECO:0000259" key="4">
    <source>
        <dbReference type="PROSITE" id="PS50887"/>
    </source>
</evidence>
<dbReference type="SMART" id="SM00304">
    <property type="entry name" value="HAMP"/>
    <property type="match status" value="1"/>
</dbReference>
<dbReference type="InterPro" id="IPR035919">
    <property type="entry name" value="EAL_sf"/>
</dbReference>
<accession>B8KXC0</accession>
<sequence>MKVSDRFTVFSLLVALLAGAVVLATLLQWEFSARKKLLLAQVEINIASTSYWPDIVHFRKQSAAAKELKWLLHYIEETTSAAVFHVDGGLIAKTSRNLLAPFDNATLSRPEQNDPTDTLVLSIEGTQNSNELSTWISLLPGAKQILAISVPISTTINPLDERITEKDYREQLAVDGGDGARFVAGYVEAAIPVSAIYAGMQQTASLLTGGVAVSILILFLLVKILSRSISKPLELLAETADRISTGQLPEQIKIRRGRHDEIAHIATVLNGVIDGVHKFKTQLNADKNLLTLRMDSQSKQLDQAQEEVNETQQKLQRAANYDALTDLPNRQLMTEQLNTLMRIAERERKHVGLVFVDLDNLRRINETLGREIGDQVLRQFSKRLVTATRNSDVVGRNGDNRDVSRVGTDEFSIVLHGIENSEDVHTTARRILDELNHPLDVDGQILPMQCVMGFAVAPQHGRKPQDLMRAADIALTHAKNERSRTPEIYNLKIDQAGSIRFQLEGELRAADFDAELQLHYQPQIDTEKGTVVGAEALLRWDNPNRGMVPPFQFIPIAEDSGIIIEIGDWIIRKACEDFQTFERAGVAPPKISVNVSALQLSDRFIDLVAETLRQTAMDPARFELELTESSLVADVDGTLAKLQRLHSEVGVRLSVDDFGTGYSSLAYLAKFPLNELKVDRSFVVAMENDANSAKVTGAIIAMARELELEIVAEGVDNPNQFKMLQDFGAHVIQGFIFSKPLDPEYFQEFSRERPFLALLQDLTK</sequence>
<dbReference type="SUPFAM" id="SSF55073">
    <property type="entry name" value="Nucleotide cyclase"/>
    <property type="match status" value="1"/>
</dbReference>
<evidence type="ECO:0000313" key="6">
    <source>
        <dbReference type="Proteomes" id="UP000004699"/>
    </source>
</evidence>
<dbReference type="SUPFAM" id="SSF141868">
    <property type="entry name" value="EAL domain-like"/>
    <property type="match status" value="1"/>
</dbReference>
<dbReference type="Pfam" id="PF00672">
    <property type="entry name" value="HAMP"/>
    <property type="match status" value="1"/>
</dbReference>
<dbReference type="PANTHER" id="PTHR44757:SF2">
    <property type="entry name" value="BIOFILM ARCHITECTURE MAINTENANCE PROTEIN MBAA"/>
    <property type="match status" value="1"/>
</dbReference>
<gene>
    <name evidence="5" type="ORF">NOR51B_2459</name>
</gene>
<evidence type="ECO:0000256" key="1">
    <source>
        <dbReference type="SAM" id="Coils"/>
    </source>
</evidence>
<dbReference type="CDD" id="cd06225">
    <property type="entry name" value="HAMP"/>
    <property type="match status" value="1"/>
</dbReference>
<feature type="domain" description="GGDEF" evidence="4">
    <location>
        <begin position="349"/>
        <end position="491"/>
    </location>
</feature>
<dbReference type="GO" id="GO:0016020">
    <property type="term" value="C:membrane"/>
    <property type="evidence" value="ECO:0007669"/>
    <property type="project" value="InterPro"/>
</dbReference>
<dbReference type="AlphaFoldDB" id="B8KXC0"/>
<evidence type="ECO:0000313" key="5">
    <source>
        <dbReference type="EMBL" id="EED36507.1"/>
    </source>
</evidence>
<dbReference type="InterPro" id="IPR000160">
    <property type="entry name" value="GGDEF_dom"/>
</dbReference>
<dbReference type="Pfam" id="PF00563">
    <property type="entry name" value="EAL"/>
    <property type="match status" value="1"/>
</dbReference>
<dbReference type="OrthoDB" id="9813913at2"/>
<protein>
    <submittedName>
        <fullName evidence="5">Signal transduction protein</fullName>
    </submittedName>
</protein>
<dbReference type="NCBIfam" id="TIGR00254">
    <property type="entry name" value="GGDEF"/>
    <property type="match status" value="1"/>
</dbReference>
<dbReference type="Gene3D" id="3.30.70.270">
    <property type="match status" value="1"/>
</dbReference>
<dbReference type="PROSITE" id="PS50883">
    <property type="entry name" value="EAL"/>
    <property type="match status" value="1"/>
</dbReference>
<keyword evidence="1" id="KW-0175">Coiled coil</keyword>
<feature type="coiled-coil region" evidence="1">
    <location>
        <begin position="287"/>
        <end position="321"/>
    </location>
</feature>
<name>B8KXC0_9GAMM</name>
<proteinExistence type="predicted"/>
<organism evidence="5 6">
    <name type="scientific">Luminiphilus syltensis NOR5-1B</name>
    <dbReference type="NCBI Taxonomy" id="565045"/>
    <lineage>
        <taxon>Bacteria</taxon>
        <taxon>Pseudomonadati</taxon>
        <taxon>Pseudomonadota</taxon>
        <taxon>Gammaproteobacteria</taxon>
        <taxon>Cellvibrionales</taxon>
        <taxon>Halieaceae</taxon>
        <taxon>Luminiphilus</taxon>
    </lineage>
</organism>
<evidence type="ECO:0000259" key="3">
    <source>
        <dbReference type="PROSITE" id="PS50885"/>
    </source>
</evidence>
<dbReference type="Gene3D" id="3.20.20.450">
    <property type="entry name" value="EAL domain"/>
    <property type="match status" value="1"/>
</dbReference>
<evidence type="ECO:0000259" key="2">
    <source>
        <dbReference type="PROSITE" id="PS50883"/>
    </source>
</evidence>
<dbReference type="eggNOG" id="COG5001">
    <property type="taxonomic scope" value="Bacteria"/>
</dbReference>